<evidence type="ECO:0000313" key="2">
    <source>
        <dbReference type="Proteomes" id="UP000807306"/>
    </source>
</evidence>
<gene>
    <name evidence="1" type="ORF">CPB83DRAFT_845033</name>
</gene>
<comment type="caution">
    <text evidence="1">The sequence shown here is derived from an EMBL/GenBank/DDBJ whole genome shotgun (WGS) entry which is preliminary data.</text>
</comment>
<name>A0A9P6JVJ8_9AGAR</name>
<organism evidence="1 2">
    <name type="scientific">Crepidotus variabilis</name>
    <dbReference type="NCBI Taxonomy" id="179855"/>
    <lineage>
        <taxon>Eukaryota</taxon>
        <taxon>Fungi</taxon>
        <taxon>Dikarya</taxon>
        <taxon>Basidiomycota</taxon>
        <taxon>Agaricomycotina</taxon>
        <taxon>Agaricomycetes</taxon>
        <taxon>Agaricomycetidae</taxon>
        <taxon>Agaricales</taxon>
        <taxon>Agaricineae</taxon>
        <taxon>Crepidotaceae</taxon>
        <taxon>Crepidotus</taxon>
    </lineage>
</organism>
<dbReference type="EMBL" id="MU157827">
    <property type="protein sequence ID" value="KAF9534063.1"/>
    <property type="molecule type" value="Genomic_DNA"/>
</dbReference>
<sequence>MTFNNPTIQLVPDSIYIVTTYIMGPAGEFHWSICITDQTGAAATKYHWAQLEGNTGQDEGVVVKNIQPVRMYSRTGRLTFGFFHVSQFKAPSTDYMNAFTKNIFDAPHTSGYSTIYENRINGLTCRTWAMTVYEKLQAAGLITRKTTRDEIEAIVKEKTIELAAMAGKGELIISGHIKI</sequence>
<accession>A0A9P6JVJ8</accession>
<protein>
    <submittedName>
        <fullName evidence="1">Uncharacterized protein</fullName>
    </submittedName>
</protein>
<dbReference type="OrthoDB" id="2603374at2759"/>
<reference evidence="1" key="1">
    <citation type="submission" date="2020-11" db="EMBL/GenBank/DDBJ databases">
        <authorList>
            <consortium name="DOE Joint Genome Institute"/>
            <person name="Ahrendt S."/>
            <person name="Riley R."/>
            <person name="Andreopoulos W."/>
            <person name="Labutti K."/>
            <person name="Pangilinan J."/>
            <person name="Ruiz-Duenas F.J."/>
            <person name="Barrasa J.M."/>
            <person name="Sanchez-Garcia M."/>
            <person name="Camarero S."/>
            <person name="Miyauchi S."/>
            <person name="Serrano A."/>
            <person name="Linde D."/>
            <person name="Babiker R."/>
            <person name="Drula E."/>
            <person name="Ayuso-Fernandez I."/>
            <person name="Pacheco R."/>
            <person name="Padilla G."/>
            <person name="Ferreira P."/>
            <person name="Barriuso J."/>
            <person name="Kellner H."/>
            <person name="Castanera R."/>
            <person name="Alfaro M."/>
            <person name="Ramirez L."/>
            <person name="Pisabarro A.G."/>
            <person name="Kuo A."/>
            <person name="Tritt A."/>
            <person name="Lipzen A."/>
            <person name="He G."/>
            <person name="Yan M."/>
            <person name="Ng V."/>
            <person name="Cullen D."/>
            <person name="Martin F."/>
            <person name="Rosso M.-N."/>
            <person name="Henrissat B."/>
            <person name="Hibbett D."/>
            <person name="Martinez A.T."/>
            <person name="Grigoriev I.V."/>
        </authorList>
    </citation>
    <scope>NUCLEOTIDE SEQUENCE</scope>
    <source>
        <strain evidence="1">CBS 506.95</strain>
    </source>
</reference>
<dbReference type="AlphaFoldDB" id="A0A9P6JVJ8"/>
<proteinExistence type="predicted"/>
<evidence type="ECO:0000313" key="1">
    <source>
        <dbReference type="EMBL" id="KAF9534063.1"/>
    </source>
</evidence>
<dbReference type="Proteomes" id="UP000807306">
    <property type="component" value="Unassembled WGS sequence"/>
</dbReference>
<keyword evidence="2" id="KW-1185">Reference proteome</keyword>